<dbReference type="GeneID" id="81368975"/>
<feature type="compositionally biased region" description="Basic and acidic residues" evidence="1">
    <location>
        <begin position="312"/>
        <end position="328"/>
    </location>
</feature>
<sequence>MIPKELSRSTMADPELHEDVNSLILDYLVCLAIEQTLSAADDIRDPIKAEEADWLVQSLKAFGSLPASTSTSSLAADLNIKREILWVADAVRRYKHEPRQGRDSESAQLAKVGLRFMNLCLAAVPKVSESRWLDVGAQFLHQAAIHDKIKTSDDSDAIKRLQEWNCINPGRNKRWFQMCQAYGYGGNASQPESSRRFPLAQFKNTVMRFMLDLMTVLDPPVLIELERGKLGNLSRDETRQLLERAARFFSLNPSPSPPREGKGPCAFVVRLSRDPFYALYQYQASEPIRQFPPLARLGHCRRRKLSSIKIDPQIKTETRKLNPTDGGRKSPPYLPYPTHGKASALLMDLEARPIPYHQRTTRD</sequence>
<dbReference type="OrthoDB" id="4149149at2759"/>
<proteinExistence type="predicted"/>
<dbReference type="Proteomes" id="UP001147747">
    <property type="component" value="Unassembled WGS sequence"/>
</dbReference>
<reference evidence="2" key="1">
    <citation type="submission" date="2022-12" db="EMBL/GenBank/DDBJ databases">
        <authorList>
            <person name="Petersen C."/>
        </authorList>
    </citation>
    <scope>NUCLEOTIDE SEQUENCE</scope>
    <source>
        <strain evidence="2">IBT 29677</strain>
    </source>
</reference>
<evidence type="ECO:0000256" key="1">
    <source>
        <dbReference type="SAM" id="MobiDB-lite"/>
    </source>
</evidence>
<accession>A0A9X0BA05</accession>
<feature type="region of interest" description="Disordered" evidence="1">
    <location>
        <begin position="311"/>
        <end position="335"/>
    </location>
</feature>
<keyword evidence="3" id="KW-1185">Reference proteome</keyword>
<evidence type="ECO:0000313" key="3">
    <source>
        <dbReference type="Proteomes" id="UP001147747"/>
    </source>
</evidence>
<comment type="caution">
    <text evidence="2">The sequence shown here is derived from an EMBL/GenBank/DDBJ whole genome shotgun (WGS) entry which is preliminary data.</text>
</comment>
<organism evidence="2 3">
    <name type="scientific">Penicillium cosmopolitanum</name>
    <dbReference type="NCBI Taxonomy" id="1131564"/>
    <lineage>
        <taxon>Eukaryota</taxon>
        <taxon>Fungi</taxon>
        <taxon>Dikarya</taxon>
        <taxon>Ascomycota</taxon>
        <taxon>Pezizomycotina</taxon>
        <taxon>Eurotiomycetes</taxon>
        <taxon>Eurotiomycetidae</taxon>
        <taxon>Eurotiales</taxon>
        <taxon>Aspergillaceae</taxon>
        <taxon>Penicillium</taxon>
    </lineage>
</organism>
<dbReference type="EMBL" id="JAPZBU010000006">
    <property type="protein sequence ID" value="KAJ5397245.1"/>
    <property type="molecule type" value="Genomic_DNA"/>
</dbReference>
<evidence type="ECO:0000313" key="2">
    <source>
        <dbReference type="EMBL" id="KAJ5397245.1"/>
    </source>
</evidence>
<reference evidence="2" key="2">
    <citation type="journal article" date="2023" name="IMA Fungus">
        <title>Comparative genomic study of the Penicillium genus elucidates a diverse pangenome and 15 lateral gene transfer events.</title>
        <authorList>
            <person name="Petersen C."/>
            <person name="Sorensen T."/>
            <person name="Nielsen M.R."/>
            <person name="Sondergaard T.E."/>
            <person name="Sorensen J.L."/>
            <person name="Fitzpatrick D.A."/>
            <person name="Frisvad J.C."/>
            <person name="Nielsen K.L."/>
        </authorList>
    </citation>
    <scope>NUCLEOTIDE SEQUENCE</scope>
    <source>
        <strain evidence="2">IBT 29677</strain>
    </source>
</reference>
<dbReference type="RefSeq" id="XP_056489297.1">
    <property type="nucleotide sequence ID" value="XM_056629995.1"/>
</dbReference>
<protein>
    <submittedName>
        <fullName evidence="2">Uncharacterized protein</fullName>
    </submittedName>
</protein>
<gene>
    <name evidence="2" type="ORF">N7509_005358</name>
</gene>
<dbReference type="AlphaFoldDB" id="A0A9X0BA05"/>
<name>A0A9X0BA05_9EURO</name>